<evidence type="ECO:0000259" key="3">
    <source>
        <dbReference type="PROSITE" id="PS50234"/>
    </source>
</evidence>
<feature type="compositionally biased region" description="Basic and acidic residues" evidence="1">
    <location>
        <begin position="714"/>
        <end position="732"/>
    </location>
</feature>
<keyword evidence="5" id="KW-1185">Reference proteome</keyword>
<feature type="region of interest" description="Disordered" evidence="1">
    <location>
        <begin position="1202"/>
        <end position="1244"/>
    </location>
</feature>
<dbReference type="PROSITE" id="PS50234">
    <property type="entry name" value="VWFA"/>
    <property type="match status" value="1"/>
</dbReference>
<dbReference type="EMBL" id="JBJQND010000010">
    <property type="protein sequence ID" value="KAL3863889.1"/>
    <property type="molecule type" value="Genomic_DNA"/>
</dbReference>
<feature type="region of interest" description="Disordered" evidence="1">
    <location>
        <begin position="374"/>
        <end position="400"/>
    </location>
</feature>
<organism evidence="4 5">
    <name type="scientific">Sinanodonta woodiana</name>
    <name type="common">Chinese pond mussel</name>
    <name type="synonym">Anodonta woodiana</name>
    <dbReference type="NCBI Taxonomy" id="1069815"/>
    <lineage>
        <taxon>Eukaryota</taxon>
        <taxon>Metazoa</taxon>
        <taxon>Spiralia</taxon>
        <taxon>Lophotrochozoa</taxon>
        <taxon>Mollusca</taxon>
        <taxon>Bivalvia</taxon>
        <taxon>Autobranchia</taxon>
        <taxon>Heteroconchia</taxon>
        <taxon>Palaeoheterodonta</taxon>
        <taxon>Unionida</taxon>
        <taxon>Unionoidea</taxon>
        <taxon>Unionidae</taxon>
        <taxon>Unioninae</taxon>
        <taxon>Sinanodonta</taxon>
    </lineage>
</organism>
<feature type="domain" description="VWFA" evidence="3">
    <location>
        <begin position="36"/>
        <end position="206"/>
    </location>
</feature>
<dbReference type="InterPro" id="IPR050525">
    <property type="entry name" value="ECM_Assembly_Org"/>
</dbReference>
<evidence type="ECO:0000313" key="5">
    <source>
        <dbReference type="Proteomes" id="UP001634394"/>
    </source>
</evidence>
<dbReference type="SUPFAM" id="SSF53300">
    <property type="entry name" value="vWA-like"/>
    <property type="match status" value="1"/>
</dbReference>
<protein>
    <recommendedName>
        <fullName evidence="3">VWFA domain-containing protein</fullName>
    </recommendedName>
</protein>
<evidence type="ECO:0000256" key="1">
    <source>
        <dbReference type="SAM" id="MobiDB-lite"/>
    </source>
</evidence>
<proteinExistence type="predicted"/>
<comment type="caution">
    <text evidence="4">The sequence shown here is derived from an EMBL/GenBank/DDBJ whole genome shotgun (WGS) entry which is preliminary data.</text>
</comment>
<dbReference type="PANTHER" id="PTHR24020">
    <property type="entry name" value="COLLAGEN ALPHA"/>
    <property type="match status" value="1"/>
</dbReference>
<accession>A0ABD3VQN1</accession>
<feature type="compositionally biased region" description="Polar residues" evidence="1">
    <location>
        <begin position="1205"/>
        <end position="1215"/>
    </location>
</feature>
<evidence type="ECO:0000313" key="4">
    <source>
        <dbReference type="EMBL" id="KAL3863889.1"/>
    </source>
</evidence>
<sequence length="1708" mass="188687">MNDHLIISFILGLLQLTRFSSGLFSLRQTGCSSEVDVVFALDGSDNVSASEFIQQQAFITSQTVLYDISPSKIQMGAFAYGQGTSNISGFSPFRDGKELISFVSSLTPPMGASSLILALNLTWDILSSEGRHSAKKIGFIFTSGPMSNTTSTANFVQFMKNSNITVVLVGVGPEFNETDMETVTGNRSHVIKADTFDSLFSIAHSVRSLICTESPSTPEEAYSEQAQKRNSRLSVWNIHDIPKLDPTAKKGLAHDEHRNSIVLQDRVVNASVSDNATFESSYNSTKENDMFVSSVNNTYAISFEGMGNDTHNNSLLYSPLQIQNETIEGEISAELVSNLSAGMYNLSAGMYNLSAGSAPLESWPSNISYSKRDPFNTTDDSDEDIVPSSDISSGGSPKDDYSTISTLETVNIHDSLLKNVSNGYATLNSAMTAFLFDTSSNLLNSTETVNDISDMKYEQSRTNKILTDVLSPKTSIQEYDSKLKRQFFDATFDLLKTMHLPNERNKTQTQKLEESMLASNGSGTDNHKDILEHEDAKNKRFQHTPLDPFNVLINSSLPRVPYSSPNINIKNNEPSETYNLLTDGKGVDPGLKIQSVDNQSDLAKAVSIQSEESKLGDTTKMESPLQLQNDHAVYESSLRKKLFEAPFELLQTNVRRGKQSTDIIKNSDNVGATNLAKPNVETYNSFTKKTFFDAPFDPLKTEIKKSLQPPLSEDLEHPLSFRSDSNSDKKAHESTLKKKLFDSPFDLLKTIVSNKTDMKTSKSPKEKTLTDSAEQDKPILQTAYTFDFSNKIPDKESQSIMAADPASAPIAISDTIKSNDPTFDLNPVFTPDTVKMIDVNKDQDNTKTDKTPVDHDEDITTKDTDNTLKHISLESGLKKSFFDSGFDFLKTKIGVKTDNVKPTVTNRSKETLGEKGQQITSSVHDGKTRKKFFDSSFELLKTIVPKKEIDGVVASILAANETNTKSFNNTRASNQFQGPDISFPKTLAKKVELSPMENSDEDATTTYINRTSDEKLTKEAEQITNLTSKSSDVTLVHPKYTSTDLFKEKTRPSHVKPTNTNVTGDSKTTIYEANLEKKFFDSSIYMLSTVVKEKIPESLLSSKSSEADVPTTVLEPIMKPHIADQDGEQKHKTIPPEIDVVSQSKPDPKAMETLPKEKPEIGSILKRKFFDTLLLSKTDVSRKQPDLNILQSHANVLSKDLTKVQRASSNPVNGSQDDEDTDFSPSKMITGPKTDASSRSTPETEPGLLEQFFHFSASVPKHSQPMENPIDSVLPPPPPPIIPGQLFLPPPPSPPADVTESFGMQNLRTSEAHSFRTFTFPVVGAGKRDMKHDGRISESADTDTFAGDFLNANAQTSTLSAVKDTGQIFHTQTITTVPSSFTKGPKSFKVPVENSDPSINAELQQINDIASQARSSRAFPAGLEDQALKELRKLQLKRALMSRVTALTDRKLLPPQQMAQLKDKLIAVMKARAMKSRHIQDEVCQESPLETDPSFYKQRIGNETVVRPCPLGTLFNATACGCSINHVAETYTPCNAELLMEFEQDYEDHSGMASAVGARDVTIEKGSAHFTGSSQLTIWRFSGTHIGSQLDIKVRFKPMPSRFKTQHLIGNCDMDLPMTYGMELDTEREVILFFIQTEIRGKAVLELKYNPITWNDARLRYDGLEFSAIVNSDRKSVPLGGNVVNRHVPLVIGTCDEKSGGFTGHIDK</sequence>
<dbReference type="InterPro" id="IPR036465">
    <property type="entry name" value="vWFA_dom_sf"/>
</dbReference>
<feature type="chain" id="PRO_5044860004" description="VWFA domain-containing protein" evidence="2">
    <location>
        <begin position="23"/>
        <end position="1708"/>
    </location>
</feature>
<dbReference type="Proteomes" id="UP001634394">
    <property type="component" value="Unassembled WGS sequence"/>
</dbReference>
<keyword evidence="2" id="KW-0732">Signal</keyword>
<dbReference type="SMART" id="SM00327">
    <property type="entry name" value="VWA"/>
    <property type="match status" value="1"/>
</dbReference>
<dbReference type="Pfam" id="PF00092">
    <property type="entry name" value="VWA"/>
    <property type="match status" value="1"/>
</dbReference>
<reference evidence="4 5" key="1">
    <citation type="submission" date="2024-11" db="EMBL/GenBank/DDBJ databases">
        <title>Chromosome-level genome assembly of the freshwater bivalve Anodonta woodiana.</title>
        <authorList>
            <person name="Chen X."/>
        </authorList>
    </citation>
    <scope>NUCLEOTIDE SEQUENCE [LARGE SCALE GENOMIC DNA]</scope>
    <source>
        <strain evidence="4">MN2024</strain>
        <tissue evidence="4">Gills</tissue>
    </source>
</reference>
<dbReference type="CDD" id="cd00198">
    <property type="entry name" value="vWFA"/>
    <property type="match status" value="1"/>
</dbReference>
<dbReference type="Gene3D" id="3.40.50.410">
    <property type="entry name" value="von Willebrand factor, type A domain"/>
    <property type="match status" value="1"/>
</dbReference>
<feature type="region of interest" description="Disordered" evidence="1">
    <location>
        <begin position="707"/>
        <end position="732"/>
    </location>
</feature>
<dbReference type="InterPro" id="IPR002035">
    <property type="entry name" value="VWF_A"/>
</dbReference>
<gene>
    <name evidence="4" type="ORF">ACJMK2_005616</name>
</gene>
<name>A0ABD3VQN1_SINWO</name>
<evidence type="ECO:0000256" key="2">
    <source>
        <dbReference type="SAM" id="SignalP"/>
    </source>
</evidence>
<feature type="non-terminal residue" evidence="4">
    <location>
        <position position="1708"/>
    </location>
</feature>
<feature type="signal peptide" evidence="2">
    <location>
        <begin position="1"/>
        <end position="22"/>
    </location>
</feature>